<dbReference type="Gene3D" id="1.10.10.60">
    <property type="entry name" value="Homeodomain-like"/>
    <property type="match status" value="1"/>
</dbReference>
<dbReference type="CDD" id="cd00009">
    <property type="entry name" value="AAA"/>
    <property type="match status" value="1"/>
</dbReference>
<dbReference type="Pfam" id="PF02954">
    <property type="entry name" value="HTH_8"/>
    <property type="match status" value="1"/>
</dbReference>
<dbReference type="PANTHER" id="PTHR32071">
    <property type="entry name" value="TRANSCRIPTIONAL REGULATORY PROTEIN"/>
    <property type="match status" value="1"/>
</dbReference>
<keyword evidence="2" id="KW-0067">ATP-binding</keyword>
<dbReference type="GO" id="GO:0005524">
    <property type="term" value="F:ATP binding"/>
    <property type="evidence" value="ECO:0007669"/>
    <property type="project" value="UniProtKB-KW"/>
</dbReference>
<evidence type="ECO:0000313" key="8">
    <source>
        <dbReference type="EMBL" id="KGR92232.1"/>
    </source>
</evidence>
<feature type="domain" description="PAS" evidence="7">
    <location>
        <begin position="13"/>
        <end position="60"/>
    </location>
</feature>
<name>A0A0A3JZ15_9BACL</name>
<dbReference type="Gene3D" id="3.40.50.300">
    <property type="entry name" value="P-loop containing nucleotide triphosphate hydrolases"/>
    <property type="match status" value="1"/>
</dbReference>
<dbReference type="Pfam" id="PF00989">
    <property type="entry name" value="PAS"/>
    <property type="match status" value="1"/>
</dbReference>
<dbReference type="Proteomes" id="UP000030595">
    <property type="component" value="Unassembled WGS sequence"/>
</dbReference>
<dbReference type="InterPro" id="IPR003593">
    <property type="entry name" value="AAA+_ATPase"/>
</dbReference>
<dbReference type="RefSeq" id="WP_036172168.1">
    <property type="nucleotide sequence ID" value="NZ_AVCZ01000002.1"/>
</dbReference>
<evidence type="ECO:0000256" key="4">
    <source>
        <dbReference type="ARBA" id="ARBA00023125"/>
    </source>
</evidence>
<evidence type="ECO:0000313" key="9">
    <source>
        <dbReference type="Proteomes" id="UP000030595"/>
    </source>
</evidence>
<keyword evidence="1" id="KW-0547">Nucleotide-binding</keyword>
<gene>
    <name evidence="8" type="ORF">CD30_02595</name>
</gene>
<dbReference type="OrthoDB" id="9771372at2"/>
<dbReference type="InterPro" id="IPR009057">
    <property type="entry name" value="Homeodomain-like_sf"/>
</dbReference>
<reference evidence="8 9" key="1">
    <citation type="submission" date="2014-02" db="EMBL/GenBank/DDBJ databases">
        <title>Draft genome sequence of Lysinibacillus massiliensis CCUG 49529.</title>
        <authorList>
            <person name="Zhang F."/>
            <person name="Wang G."/>
            <person name="Zhang L."/>
        </authorList>
    </citation>
    <scope>NUCLEOTIDE SEQUENCE [LARGE SCALE GENOMIC DNA]</scope>
    <source>
        <strain evidence="8 9">CCUG 49529</strain>
    </source>
</reference>
<dbReference type="FunFam" id="3.40.50.300:FF:000006">
    <property type="entry name" value="DNA-binding transcriptional regulator NtrC"/>
    <property type="match status" value="1"/>
</dbReference>
<dbReference type="GO" id="GO:0006355">
    <property type="term" value="P:regulation of DNA-templated transcription"/>
    <property type="evidence" value="ECO:0007669"/>
    <property type="project" value="InterPro"/>
</dbReference>
<accession>A0A0A3JZ15</accession>
<dbReference type="CDD" id="cd00130">
    <property type="entry name" value="PAS"/>
    <property type="match status" value="1"/>
</dbReference>
<dbReference type="Gene3D" id="1.10.8.60">
    <property type="match status" value="1"/>
</dbReference>
<dbReference type="Pfam" id="PF00158">
    <property type="entry name" value="Sigma54_activat"/>
    <property type="match status" value="1"/>
</dbReference>
<keyword evidence="9" id="KW-1185">Reference proteome</keyword>
<dbReference type="InterPro" id="IPR013767">
    <property type="entry name" value="PAS_fold"/>
</dbReference>
<proteinExistence type="predicted"/>
<dbReference type="SMART" id="SM00382">
    <property type="entry name" value="AAA"/>
    <property type="match status" value="1"/>
</dbReference>
<evidence type="ECO:0000256" key="1">
    <source>
        <dbReference type="ARBA" id="ARBA00022741"/>
    </source>
</evidence>
<dbReference type="PROSITE" id="PS50112">
    <property type="entry name" value="PAS"/>
    <property type="match status" value="1"/>
</dbReference>
<dbReference type="PROSITE" id="PS00676">
    <property type="entry name" value="SIGMA54_INTERACT_2"/>
    <property type="match status" value="1"/>
</dbReference>
<dbReference type="InterPro" id="IPR058031">
    <property type="entry name" value="AAA_lid_NorR"/>
</dbReference>
<dbReference type="SUPFAM" id="SSF46689">
    <property type="entry name" value="Homeodomain-like"/>
    <property type="match status" value="1"/>
</dbReference>
<feature type="domain" description="Sigma-54 factor interaction" evidence="6">
    <location>
        <begin position="146"/>
        <end position="372"/>
    </location>
</feature>
<dbReference type="EMBL" id="JPVQ01000002">
    <property type="protein sequence ID" value="KGR92232.1"/>
    <property type="molecule type" value="Genomic_DNA"/>
</dbReference>
<dbReference type="PROSITE" id="PS00688">
    <property type="entry name" value="SIGMA54_INTERACT_3"/>
    <property type="match status" value="1"/>
</dbReference>
<dbReference type="NCBIfam" id="TIGR00229">
    <property type="entry name" value="sensory_box"/>
    <property type="match status" value="1"/>
</dbReference>
<dbReference type="PROSITE" id="PS50045">
    <property type="entry name" value="SIGMA54_INTERACT_4"/>
    <property type="match status" value="1"/>
</dbReference>
<dbReference type="Gene3D" id="3.30.450.20">
    <property type="entry name" value="PAS domain"/>
    <property type="match status" value="1"/>
</dbReference>
<evidence type="ECO:0000256" key="5">
    <source>
        <dbReference type="ARBA" id="ARBA00023163"/>
    </source>
</evidence>
<dbReference type="InterPro" id="IPR027417">
    <property type="entry name" value="P-loop_NTPase"/>
</dbReference>
<evidence type="ECO:0000256" key="3">
    <source>
        <dbReference type="ARBA" id="ARBA00023015"/>
    </source>
</evidence>
<dbReference type="InterPro" id="IPR000014">
    <property type="entry name" value="PAS"/>
</dbReference>
<evidence type="ECO:0000259" key="6">
    <source>
        <dbReference type="PROSITE" id="PS50045"/>
    </source>
</evidence>
<dbReference type="GO" id="GO:0043565">
    <property type="term" value="F:sequence-specific DNA binding"/>
    <property type="evidence" value="ECO:0007669"/>
    <property type="project" value="InterPro"/>
</dbReference>
<comment type="caution">
    <text evidence="8">The sequence shown here is derived from an EMBL/GenBank/DDBJ whole genome shotgun (WGS) entry which is preliminary data.</text>
</comment>
<keyword evidence="3" id="KW-0805">Transcription regulation</keyword>
<dbReference type="eggNOG" id="COG3829">
    <property type="taxonomic scope" value="Bacteria"/>
</dbReference>
<dbReference type="InterPro" id="IPR025944">
    <property type="entry name" value="Sigma_54_int_dom_CS"/>
</dbReference>
<dbReference type="InterPro" id="IPR002197">
    <property type="entry name" value="HTH_Fis"/>
</dbReference>
<dbReference type="InterPro" id="IPR025943">
    <property type="entry name" value="Sigma_54_int_dom_ATP-bd_2"/>
</dbReference>
<dbReference type="Pfam" id="PF25601">
    <property type="entry name" value="AAA_lid_14"/>
    <property type="match status" value="1"/>
</dbReference>
<keyword evidence="4" id="KW-0238">DNA-binding</keyword>
<protein>
    <submittedName>
        <fullName evidence="8">Transcriptional regulator</fullName>
    </submittedName>
</protein>
<evidence type="ECO:0000256" key="2">
    <source>
        <dbReference type="ARBA" id="ARBA00022840"/>
    </source>
</evidence>
<dbReference type="SMART" id="SM00091">
    <property type="entry name" value="PAS"/>
    <property type="match status" value="1"/>
</dbReference>
<dbReference type="SUPFAM" id="SSF52540">
    <property type="entry name" value="P-loop containing nucleoside triphosphate hydrolases"/>
    <property type="match status" value="1"/>
</dbReference>
<dbReference type="InterPro" id="IPR035965">
    <property type="entry name" value="PAS-like_dom_sf"/>
</dbReference>
<dbReference type="SUPFAM" id="SSF55785">
    <property type="entry name" value="PYP-like sensor domain (PAS domain)"/>
    <property type="match status" value="1"/>
</dbReference>
<sequence length="447" mass="51864">MKNLIKNIPTPILEQILETSFKWFVVVDRDAKIVYINQEYCDFLEVNREEAIGKHVSEVIENTEMHLVMEKGTADIAAPHYIKGTYMLPNRVPIVIDNEIVGAFGSVMFRDLNDWKKLSSHVKKSMDQIESNMKQYQNSFHSFYDIKGTSNAIRKIKETITMIAPTKLPVLIEGEIGTGKEMIAHSIHALSDRAEREFVKINCSTIPKELIDEELFGKWIESEQRLKKGRVQQAQGGTLFIEEINELPLTHQAKVLKVLQDHIVIPKGTDVEMKIDIRVIMSSNTPLVELVKEKQFREDLFYRIQAITLQVPPLRERIEDLPELIQTFMLKYSTEAGKRGIKINRKAWWLLQHYDWPGNVRELQNVLQAILYLIDGNQITEDVLPPTIRRHKQHLIRTNGTLEEILYQVEHQVLEELLENESDKQKIAQKLGISRSTLYEKIKKHNL</sequence>
<organism evidence="8 9">
    <name type="scientific">Ureibacillus massiliensis 4400831 = CIP 108448 = CCUG 49529</name>
    <dbReference type="NCBI Taxonomy" id="1211035"/>
    <lineage>
        <taxon>Bacteria</taxon>
        <taxon>Bacillati</taxon>
        <taxon>Bacillota</taxon>
        <taxon>Bacilli</taxon>
        <taxon>Bacillales</taxon>
        <taxon>Caryophanaceae</taxon>
        <taxon>Ureibacillus</taxon>
    </lineage>
</organism>
<evidence type="ECO:0000259" key="7">
    <source>
        <dbReference type="PROSITE" id="PS50112"/>
    </source>
</evidence>
<dbReference type="InterPro" id="IPR002078">
    <property type="entry name" value="Sigma_54_int"/>
</dbReference>
<dbReference type="AlphaFoldDB" id="A0A0A3JZ15"/>
<keyword evidence="5" id="KW-0804">Transcription</keyword>